<gene>
    <name evidence="1" type="ORF">KP014_06050</name>
</gene>
<organism evidence="1 2">
    <name type="scientific">Paenibacillus sophorae</name>
    <dbReference type="NCBI Taxonomy" id="1333845"/>
    <lineage>
        <taxon>Bacteria</taxon>
        <taxon>Bacillati</taxon>
        <taxon>Bacillota</taxon>
        <taxon>Bacilli</taxon>
        <taxon>Bacillales</taxon>
        <taxon>Paenibacillaceae</taxon>
        <taxon>Paenibacillus</taxon>
    </lineage>
</organism>
<dbReference type="RefSeq" id="WP_216700467.1">
    <property type="nucleotide sequence ID" value="NZ_CP076607.1"/>
</dbReference>
<evidence type="ECO:0000313" key="1">
    <source>
        <dbReference type="EMBL" id="QWU16773.1"/>
    </source>
</evidence>
<name>A0ABX8HEX5_9BACL</name>
<dbReference type="GO" id="GO:0016787">
    <property type="term" value="F:hydrolase activity"/>
    <property type="evidence" value="ECO:0007669"/>
    <property type="project" value="UniProtKB-KW"/>
</dbReference>
<proteinExistence type="predicted"/>
<reference evidence="1 2" key="1">
    <citation type="submission" date="2021-06" db="EMBL/GenBank/DDBJ databases">
        <title>Whole genome sequence of Paenibacillus sophorae DSM23020 for comparative genomics.</title>
        <authorList>
            <person name="Kim M.-J."/>
            <person name="Lee G."/>
            <person name="Shin J.-H."/>
        </authorList>
    </citation>
    <scope>NUCLEOTIDE SEQUENCE [LARGE SCALE GENOMIC DNA]</scope>
    <source>
        <strain evidence="1 2">DSM 23020</strain>
    </source>
</reference>
<protein>
    <submittedName>
        <fullName evidence="1">Alpha/beta hydrolase</fullName>
    </submittedName>
</protein>
<dbReference type="EMBL" id="CP076607">
    <property type="protein sequence ID" value="QWU16773.1"/>
    <property type="molecule type" value="Genomic_DNA"/>
</dbReference>
<accession>A0ABX8HEX5</accession>
<sequence length="222" mass="24223">MDHSFQEVTGKMADKVMKYITMPSHWGREVRHKYYSQGSDTLAVVFPGKNYPAELPLLHYAGKNALEHGCDLLLLEYGYQSARTELKREEMGIIEEECGRALASVPGYKRLLFIGKSIGAVIAGSLAASSDSSVKAECLYLTPLRDTVPYIKRSGGTVIYGGSDPLFSEEDAAGISNLTNVALYKIDEANHSLEVGSVNESLAVLIVVNNLVHEFYRGALGS</sequence>
<dbReference type="Proteomes" id="UP000683429">
    <property type="component" value="Chromosome"/>
</dbReference>
<keyword evidence="1" id="KW-0378">Hydrolase</keyword>
<evidence type="ECO:0000313" key="2">
    <source>
        <dbReference type="Proteomes" id="UP000683429"/>
    </source>
</evidence>
<keyword evidence="2" id="KW-1185">Reference proteome</keyword>